<evidence type="ECO:0008006" key="3">
    <source>
        <dbReference type="Google" id="ProtNLM"/>
    </source>
</evidence>
<dbReference type="STRING" id="1291764.GCA_001311235_01118"/>
<accession>A0A2A5RNP5</accession>
<dbReference type="EMBL" id="JXJU01000002">
    <property type="protein sequence ID" value="PCS00979.1"/>
    <property type="molecule type" value="Genomic_DNA"/>
</dbReference>
<dbReference type="InterPro" id="IPR050624">
    <property type="entry name" value="HTH-type_Tx_Regulator"/>
</dbReference>
<sequence length="209" mass="25289">MKQKDHYKFDKLYYRRDKMVKNTRENIINALFRIAIKHPEKSNFTINEIALEAGISRQAIYQKHYRNVAEILEDVQRPMLFDIGKVYREANKIETSDPFVFLAEQLLPVLYKHREWLRVFYTTCMDPTWIKRSEERMRNWIKPYLKIEYQSGEFSREVAQNVLAKSMLVIITTWLSQDFPPPPDTFKYDFLYLLQHSVEELLLPEFRIK</sequence>
<keyword evidence="2" id="KW-1185">Reference proteome</keyword>
<dbReference type="PANTHER" id="PTHR43479:SF11">
    <property type="entry name" value="ACREF_ENVCD OPERON REPRESSOR-RELATED"/>
    <property type="match status" value="1"/>
</dbReference>
<protein>
    <recommendedName>
        <fullName evidence="3">TetR family transcriptional regulator</fullName>
    </recommendedName>
</protein>
<evidence type="ECO:0000313" key="1">
    <source>
        <dbReference type="EMBL" id="PCS00979.1"/>
    </source>
</evidence>
<dbReference type="PANTHER" id="PTHR43479">
    <property type="entry name" value="ACREF/ENVCD OPERON REPRESSOR-RELATED"/>
    <property type="match status" value="1"/>
</dbReference>
<gene>
    <name evidence="1" type="ORF">RT41_GL000769</name>
</gene>
<reference evidence="1 2" key="1">
    <citation type="submission" date="2014-12" db="EMBL/GenBank/DDBJ databases">
        <title>Draft genome sequences of 10 type strains of Lactococcus.</title>
        <authorList>
            <person name="Sun Z."/>
            <person name="Zhong Z."/>
            <person name="Liu W."/>
            <person name="Zhang W."/>
            <person name="Zhang H."/>
        </authorList>
    </citation>
    <scope>NUCLEOTIDE SEQUENCE [LARGE SCALE GENOMIC DNA]</scope>
    <source>
        <strain evidence="1 2">JCM 16395</strain>
    </source>
</reference>
<evidence type="ECO:0000313" key="2">
    <source>
        <dbReference type="Proteomes" id="UP000218181"/>
    </source>
</evidence>
<dbReference type="InterPro" id="IPR009057">
    <property type="entry name" value="Homeodomain-like_sf"/>
</dbReference>
<organism evidence="1 2">
    <name type="scientific">Lactococcus fujiensis JCM 16395</name>
    <dbReference type="NCBI Taxonomy" id="1291764"/>
    <lineage>
        <taxon>Bacteria</taxon>
        <taxon>Bacillati</taxon>
        <taxon>Bacillota</taxon>
        <taxon>Bacilli</taxon>
        <taxon>Lactobacillales</taxon>
        <taxon>Streptococcaceae</taxon>
        <taxon>Lactococcus</taxon>
    </lineage>
</organism>
<dbReference type="SUPFAM" id="SSF46689">
    <property type="entry name" value="Homeodomain-like"/>
    <property type="match status" value="1"/>
</dbReference>
<proteinExistence type="predicted"/>
<dbReference type="Gene3D" id="1.10.357.10">
    <property type="entry name" value="Tetracycline Repressor, domain 2"/>
    <property type="match status" value="1"/>
</dbReference>
<dbReference type="AlphaFoldDB" id="A0A2A5RNP5"/>
<name>A0A2A5RNP5_9LACT</name>
<comment type="caution">
    <text evidence="1">The sequence shown here is derived from an EMBL/GenBank/DDBJ whole genome shotgun (WGS) entry which is preliminary data.</text>
</comment>
<dbReference type="Proteomes" id="UP000218181">
    <property type="component" value="Unassembled WGS sequence"/>
</dbReference>